<proteinExistence type="predicted"/>
<dbReference type="Pfam" id="PF07584">
    <property type="entry name" value="BatA"/>
    <property type="match status" value="1"/>
</dbReference>
<protein>
    <recommendedName>
        <fullName evidence="8">VWFA domain-containing protein</fullName>
    </recommendedName>
</protein>
<dbReference type="InterPro" id="IPR050768">
    <property type="entry name" value="UPF0353/GerABKA_families"/>
</dbReference>
<reference evidence="10" key="1">
    <citation type="submission" date="2017-11" db="EMBL/GenBank/DDBJ databases">
        <authorList>
            <person name="Watanabe M."/>
            <person name="Kojima H."/>
        </authorList>
    </citation>
    <scope>NUCLEOTIDE SEQUENCE [LARGE SCALE GENOMIC DNA]</scope>
    <source>
        <strain evidence="10">Tokyo 01</strain>
    </source>
</reference>
<evidence type="ECO:0000256" key="7">
    <source>
        <dbReference type="SAM" id="Phobius"/>
    </source>
</evidence>
<dbReference type="PROSITE" id="PS50005">
    <property type="entry name" value="TPR"/>
    <property type="match status" value="2"/>
</dbReference>
<evidence type="ECO:0000256" key="2">
    <source>
        <dbReference type="ARBA" id="ARBA00022692"/>
    </source>
</evidence>
<keyword evidence="2 7" id="KW-0812">Transmembrane</keyword>
<keyword evidence="10" id="KW-1185">Reference proteome</keyword>
<feature type="compositionally biased region" description="Basic and acidic residues" evidence="6">
    <location>
        <begin position="581"/>
        <end position="603"/>
    </location>
</feature>
<feature type="compositionally biased region" description="Basic and acidic residues" evidence="6">
    <location>
        <begin position="475"/>
        <end position="526"/>
    </location>
</feature>
<evidence type="ECO:0000256" key="1">
    <source>
        <dbReference type="ARBA" id="ARBA00022475"/>
    </source>
</evidence>
<dbReference type="Pfam" id="PF13432">
    <property type="entry name" value="TPR_16"/>
    <property type="match status" value="1"/>
</dbReference>
<dbReference type="InterPro" id="IPR011990">
    <property type="entry name" value="TPR-like_helical_dom_sf"/>
</dbReference>
<feature type="transmembrane region" description="Helical" evidence="7">
    <location>
        <begin position="58"/>
        <end position="79"/>
    </location>
</feature>
<feature type="repeat" description="TPR" evidence="5">
    <location>
        <begin position="388"/>
        <end position="421"/>
    </location>
</feature>
<dbReference type="RefSeq" id="WP_124327549.1">
    <property type="nucleotide sequence ID" value="NZ_BEXT01000001.1"/>
</dbReference>
<dbReference type="Proteomes" id="UP000288096">
    <property type="component" value="Unassembled WGS sequence"/>
</dbReference>
<feature type="region of interest" description="Disordered" evidence="6">
    <location>
        <begin position="475"/>
        <end position="620"/>
    </location>
</feature>
<dbReference type="Gene3D" id="3.40.50.410">
    <property type="entry name" value="von Willebrand factor, type A domain"/>
    <property type="match status" value="1"/>
</dbReference>
<dbReference type="PANTHER" id="PTHR22550:SF5">
    <property type="entry name" value="LEUCINE ZIPPER PROTEIN 4"/>
    <property type="match status" value="1"/>
</dbReference>
<evidence type="ECO:0000256" key="6">
    <source>
        <dbReference type="SAM" id="MobiDB-lite"/>
    </source>
</evidence>
<dbReference type="PROSITE" id="PS50293">
    <property type="entry name" value="TPR_REGION"/>
    <property type="match status" value="1"/>
</dbReference>
<gene>
    <name evidence="9" type="ORF">DENIS_1041</name>
</gene>
<reference evidence="10" key="2">
    <citation type="submission" date="2019-01" db="EMBL/GenBank/DDBJ databases">
        <title>Genome sequence of Desulfonema ishimotonii strain Tokyo 01.</title>
        <authorList>
            <person name="Fukui M."/>
        </authorList>
    </citation>
    <scope>NUCLEOTIDE SEQUENCE [LARGE SCALE GENOMIC DNA]</scope>
    <source>
        <strain evidence="10">Tokyo 01</strain>
    </source>
</reference>
<evidence type="ECO:0000313" key="10">
    <source>
        <dbReference type="Proteomes" id="UP000288096"/>
    </source>
</evidence>
<dbReference type="InterPro" id="IPR036465">
    <property type="entry name" value="vWFA_dom_sf"/>
</dbReference>
<accession>A0A401FT06</accession>
<evidence type="ECO:0000259" key="8">
    <source>
        <dbReference type="PROSITE" id="PS50234"/>
    </source>
</evidence>
<dbReference type="SUPFAM" id="SSF53300">
    <property type="entry name" value="vWA-like"/>
    <property type="match status" value="1"/>
</dbReference>
<dbReference type="PROSITE" id="PS50234">
    <property type="entry name" value="VWFA"/>
    <property type="match status" value="1"/>
</dbReference>
<dbReference type="Gene3D" id="1.25.40.10">
    <property type="entry name" value="Tetratricopeptide repeat domain"/>
    <property type="match status" value="1"/>
</dbReference>
<keyword evidence="1" id="KW-1003">Cell membrane</keyword>
<dbReference type="SMART" id="SM00327">
    <property type="entry name" value="VWA"/>
    <property type="match status" value="1"/>
</dbReference>
<dbReference type="OrthoDB" id="9807628at2"/>
<dbReference type="EMBL" id="BEXT01000001">
    <property type="protein sequence ID" value="GBC60097.1"/>
    <property type="molecule type" value="Genomic_DNA"/>
</dbReference>
<organism evidence="9 10">
    <name type="scientific">Desulfonema ishimotonii</name>
    <dbReference type="NCBI Taxonomy" id="45657"/>
    <lineage>
        <taxon>Bacteria</taxon>
        <taxon>Pseudomonadati</taxon>
        <taxon>Thermodesulfobacteriota</taxon>
        <taxon>Desulfobacteria</taxon>
        <taxon>Desulfobacterales</taxon>
        <taxon>Desulfococcaceae</taxon>
        <taxon>Desulfonema</taxon>
    </lineage>
</organism>
<keyword evidence="4 7" id="KW-0472">Membrane</keyword>
<dbReference type="InterPro" id="IPR002035">
    <property type="entry name" value="VWF_A"/>
</dbReference>
<evidence type="ECO:0000256" key="4">
    <source>
        <dbReference type="ARBA" id="ARBA00023136"/>
    </source>
</evidence>
<dbReference type="PANTHER" id="PTHR22550">
    <property type="entry name" value="SPORE GERMINATION PROTEIN"/>
    <property type="match status" value="1"/>
</dbReference>
<sequence>MKFARVEMLFLIWAVPVLFLVVVYGMRRRRKILSRFAAPRGLKGIAPDTGSVRRRVRAGLLLCALAFTAVALSGPQYGYRWQKTERRGIDIIIALDCSGSMLAEDIRPTRLDRAKREIFDLLSLLQGDRAGLVAFAGTAFLQCPLTLDYETFHIFLNTLTPGYLPVGGTDMGQALETALSGFDPETNSEKAVILITDGENTGAGDPVAAAEALKEKDVKLFCIGVGSEGGVPVPAGEKGFKKDRDGKIVMTRLDEGTLKKMAAVTGGSYVRSVAGDMDLDVIYTREIRGKMARTTLSSGRKQVWEDRYQWALALGVLALLAEIFLTTGRPLHPSLKKIGVPVFLLCLLLAPPAEAGGMRDGLAAYEKGDYENALKCFIDAQLDAPDDPRVLYNLGNTYYRLGDYEAAARNFRAALRSEDPKLKHRSLYNLGNANFRSQQFDKAIENYTEALKFVPDDLQAKQNIEFVKKVKEQKKKEQQEKNQKQDGQDKKSDEDKSQDGKQKSSGEQEKKQDGQDKKSDEDKSQEGEQNSSAGNEKQPNPQKSPSPEYGSEKPENQASGGTPPSPDEEKPGQQGGMAKPGKSESQNDRKQAERILNRLRDQPGRAMMPAYQERHVEKDW</sequence>
<dbReference type="InterPro" id="IPR024163">
    <property type="entry name" value="Aerotolerance_reg_N"/>
</dbReference>
<dbReference type="Pfam" id="PF13519">
    <property type="entry name" value="VWA_2"/>
    <property type="match status" value="1"/>
</dbReference>
<feature type="domain" description="VWFA" evidence="8">
    <location>
        <begin position="90"/>
        <end position="287"/>
    </location>
</feature>
<keyword evidence="3 7" id="KW-1133">Transmembrane helix</keyword>
<feature type="repeat" description="TPR" evidence="5">
    <location>
        <begin position="424"/>
        <end position="457"/>
    </location>
</feature>
<evidence type="ECO:0000256" key="3">
    <source>
        <dbReference type="ARBA" id="ARBA00022989"/>
    </source>
</evidence>
<dbReference type="AlphaFoldDB" id="A0A401FT06"/>
<keyword evidence="5" id="KW-0802">TPR repeat</keyword>
<dbReference type="InterPro" id="IPR019734">
    <property type="entry name" value="TPR_rpt"/>
</dbReference>
<feature type="transmembrane region" description="Helical" evidence="7">
    <location>
        <begin position="6"/>
        <end position="26"/>
    </location>
</feature>
<comment type="caution">
    <text evidence="9">The sequence shown here is derived from an EMBL/GenBank/DDBJ whole genome shotgun (WGS) entry which is preliminary data.</text>
</comment>
<evidence type="ECO:0000313" key="9">
    <source>
        <dbReference type="EMBL" id="GBC60097.1"/>
    </source>
</evidence>
<dbReference type="SUPFAM" id="SSF48452">
    <property type="entry name" value="TPR-like"/>
    <property type="match status" value="1"/>
</dbReference>
<dbReference type="SMART" id="SM00028">
    <property type="entry name" value="TPR"/>
    <property type="match status" value="2"/>
</dbReference>
<name>A0A401FT06_9BACT</name>
<evidence type="ECO:0000256" key="5">
    <source>
        <dbReference type="PROSITE-ProRule" id="PRU00339"/>
    </source>
</evidence>
<feature type="compositionally biased region" description="Polar residues" evidence="6">
    <location>
        <begin position="529"/>
        <end position="545"/>
    </location>
</feature>